<feature type="region of interest" description="Disordered" evidence="1">
    <location>
        <begin position="1"/>
        <end position="58"/>
    </location>
</feature>
<feature type="region of interest" description="Disordered" evidence="1">
    <location>
        <begin position="77"/>
        <end position="126"/>
    </location>
</feature>
<keyword evidence="3" id="KW-1185">Reference proteome</keyword>
<sequence>MSYTRICESNPHAEGVHSHSAVPLKRFQKVRKRQTDSVSSGPICLHSSPHPPPPSMQAHHVLTVSLPPIFLRTETHLQTPNYTRRPSAQRPANPPDRPVLTSFWKEPTPKPPRTPAVDPSSESDQNNLLASRRHAGSIEQQPEGFCRSVSTDYGDSTRGGGVGANLRTSAECVNAMRDERTGCLLGVVCAR</sequence>
<proteinExistence type="predicted"/>
<feature type="compositionally biased region" description="Polar residues" evidence="1">
    <location>
        <begin position="77"/>
        <end position="86"/>
    </location>
</feature>
<gene>
    <name evidence="2" type="ORF">BDV96DRAFT_91272</name>
</gene>
<name>A0A6A5Z6E0_9PLEO</name>
<dbReference type="Proteomes" id="UP000799770">
    <property type="component" value="Unassembled WGS sequence"/>
</dbReference>
<dbReference type="EMBL" id="ML977324">
    <property type="protein sequence ID" value="KAF2115020.1"/>
    <property type="molecule type" value="Genomic_DNA"/>
</dbReference>
<evidence type="ECO:0000313" key="2">
    <source>
        <dbReference type="EMBL" id="KAF2115020.1"/>
    </source>
</evidence>
<dbReference type="AlphaFoldDB" id="A0A6A5Z6E0"/>
<evidence type="ECO:0000313" key="3">
    <source>
        <dbReference type="Proteomes" id="UP000799770"/>
    </source>
</evidence>
<protein>
    <submittedName>
        <fullName evidence="2">Uncharacterized protein</fullName>
    </submittedName>
</protein>
<organism evidence="2 3">
    <name type="scientific">Lophiotrema nucula</name>
    <dbReference type="NCBI Taxonomy" id="690887"/>
    <lineage>
        <taxon>Eukaryota</taxon>
        <taxon>Fungi</taxon>
        <taxon>Dikarya</taxon>
        <taxon>Ascomycota</taxon>
        <taxon>Pezizomycotina</taxon>
        <taxon>Dothideomycetes</taxon>
        <taxon>Pleosporomycetidae</taxon>
        <taxon>Pleosporales</taxon>
        <taxon>Lophiotremataceae</taxon>
        <taxon>Lophiotrema</taxon>
    </lineage>
</organism>
<reference evidence="2" key="1">
    <citation type="journal article" date="2020" name="Stud. Mycol.">
        <title>101 Dothideomycetes genomes: a test case for predicting lifestyles and emergence of pathogens.</title>
        <authorList>
            <person name="Haridas S."/>
            <person name="Albert R."/>
            <person name="Binder M."/>
            <person name="Bloem J."/>
            <person name="Labutti K."/>
            <person name="Salamov A."/>
            <person name="Andreopoulos B."/>
            <person name="Baker S."/>
            <person name="Barry K."/>
            <person name="Bills G."/>
            <person name="Bluhm B."/>
            <person name="Cannon C."/>
            <person name="Castanera R."/>
            <person name="Culley D."/>
            <person name="Daum C."/>
            <person name="Ezra D."/>
            <person name="Gonzalez J."/>
            <person name="Henrissat B."/>
            <person name="Kuo A."/>
            <person name="Liang C."/>
            <person name="Lipzen A."/>
            <person name="Lutzoni F."/>
            <person name="Magnuson J."/>
            <person name="Mondo S."/>
            <person name="Nolan M."/>
            <person name="Ohm R."/>
            <person name="Pangilinan J."/>
            <person name="Park H.-J."/>
            <person name="Ramirez L."/>
            <person name="Alfaro M."/>
            <person name="Sun H."/>
            <person name="Tritt A."/>
            <person name="Yoshinaga Y."/>
            <person name="Zwiers L.-H."/>
            <person name="Turgeon B."/>
            <person name="Goodwin S."/>
            <person name="Spatafora J."/>
            <person name="Crous P."/>
            <person name="Grigoriev I."/>
        </authorList>
    </citation>
    <scope>NUCLEOTIDE SEQUENCE</scope>
    <source>
        <strain evidence="2">CBS 627.86</strain>
    </source>
</reference>
<accession>A0A6A5Z6E0</accession>
<evidence type="ECO:0000256" key="1">
    <source>
        <dbReference type="SAM" id="MobiDB-lite"/>
    </source>
</evidence>